<dbReference type="GO" id="GO:0055052">
    <property type="term" value="C:ATP-binding cassette (ABC) transporter complex, substrate-binding subunit-containing"/>
    <property type="evidence" value="ECO:0007669"/>
    <property type="project" value="TreeGrafter"/>
</dbReference>
<dbReference type="EMBL" id="FMYF01000003">
    <property type="protein sequence ID" value="SDB81335.1"/>
    <property type="molecule type" value="Genomic_DNA"/>
</dbReference>
<organism evidence="6 7">
    <name type="scientific">Raineyella antarctica</name>
    <dbReference type="NCBI Taxonomy" id="1577474"/>
    <lineage>
        <taxon>Bacteria</taxon>
        <taxon>Bacillati</taxon>
        <taxon>Actinomycetota</taxon>
        <taxon>Actinomycetes</taxon>
        <taxon>Propionibacteriales</taxon>
        <taxon>Propionibacteriaceae</taxon>
        <taxon>Raineyella</taxon>
    </lineage>
</organism>
<comment type="similarity">
    <text evidence="1">Belongs to the bacterial solute-binding protein 1 family.</text>
</comment>
<dbReference type="GO" id="GO:1901982">
    <property type="term" value="F:maltose binding"/>
    <property type="evidence" value="ECO:0007669"/>
    <property type="project" value="TreeGrafter"/>
</dbReference>
<dbReference type="STRING" id="1577474.GA0111570_103261"/>
<dbReference type="GO" id="GO:0042956">
    <property type="term" value="P:maltodextrin transmembrane transport"/>
    <property type="evidence" value="ECO:0007669"/>
    <property type="project" value="TreeGrafter"/>
</dbReference>
<name>A0A1G6GHV1_9ACTN</name>
<protein>
    <submittedName>
        <fullName evidence="6">Carbohydrate ABC transporter substrate-binding protein, CUT1 family</fullName>
    </submittedName>
</protein>
<dbReference type="RefSeq" id="WP_092607861.1">
    <property type="nucleotide sequence ID" value="NZ_FMYF01000003.1"/>
</dbReference>
<evidence type="ECO:0000313" key="7">
    <source>
        <dbReference type="Proteomes" id="UP000199086"/>
    </source>
</evidence>
<dbReference type="AlphaFoldDB" id="A0A1G6GHV1"/>
<dbReference type="PANTHER" id="PTHR30061:SF50">
    <property type="entry name" value="MALTOSE_MALTODEXTRIN-BINDING PERIPLASMIC PROTEIN"/>
    <property type="match status" value="1"/>
</dbReference>
<dbReference type="Gene3D" id="3.40.190.10">
    <property type="entry name" value="Periplasmic binding protein-like II"/>
    <property type="match status" value="2"/>
</dbReference>
<evidence type="ECO:0000313" key="6">
    <source>
        <dbReference type="EMBL" id="SDB81335.1"/>
    </source>
</evidence>
<dbReference type="InterPro" id="IPR006059">
    <property type="entry name" value="SBP"/>
</dbReference>
<keyword evidence="3" id="KW-0762">Sugar transport</keyword>
<keyword evidence="2" id="KW-0813">Transport</keyword>
<dbReference type="PROSITE" id="PS51257">
    <property type="entry name" value="PROKAR_LIPOPROTEIN"/>
    <property type="match status" value="1"/>
</dbReference>
<dbReference type="SUPFAM" id="SSF53850">
    <property type="entry name" value="Periplasmic binding protein-like II"/>
    <property type="match status" value="1"/>
</dbReference>
<accession>A0A1G6GHV1</accession>
<evidence type="ECO:0000256" key="5">
    <source>
        <dbReference type="SAM" id="SignalP"/>
    </source>
</evidence>
<feature type="signal peptide" evidence="5">
    <location>
        <begin position="1"/>
        <end position="19"/>
    </location>
</feature>
<evidence type="ECO:0000256" key="2">
    <source>
        <dbReference type="ARBA" id="ARBA00022448"/>
    </source>
</evidence>
<dbReference type="GO" id="GO:0015144">
    <property type="term" value="F:carbohydrate transmembrane transporter activity"/>
    <property type="evidence" value="ECO:0007669"/>
    <property type="project" value="InterPro"/>
</dbReference>
<keyword evidence="7" id="KW-1185">Reference proteome</keyword>
<gene>
    <name evidence="6" type="ORF">GA0111570_103261</name>
</gene>
<dbReference type="GO" id="GO:0015768">
    <property type="term" value="P:maltose transport"/>
    <property type="evidence" value="ECO:0007669"/>
    <property type="project" value="TreeGrafter"/>
</dbReference>
<sequence>MKKIHVLVGLAVGSMVLSACGTGGGGNTAASPTTAASTAAVPSGGKLLIWADEKKAEAVKPVAEQFGKENGVTIEVQAVTKDLQSQFVTASQAGNAPDVLIGAHDWIGNLAQNGAIDPVQLSNTSAFDPSTIKAVTYNGQVYGTPYSRENLVLFRNTALAPNAPTSVEDMVSNGKSLKSSGKTTEIMAQQVGQNGDVYHMQPLLTAGGGGIFATDAQGQADPKKVIIDSPESIAAMTKIQKLGEKGDGALKRSIDDKNAISTFTSGKTAYLVSGPWAIADIKKAGIKYDISAIPTFQGGKPAQPFIGVNAFYVASKGKNKVVANEFVSNYASTDAVQTAMFNGEPRPPAQTAVLTKVSATDPDIQKILDAGKDGAPMPSIPEMGKVFDPVGKAQANIVGGADVASTLKSAADAVRQAIG</sequence>
<dbReference type="PANTHER" id="PTHR30061">
    <property type="entry name" value="MALTOSE-BINDING PERIPLASMIC PROTEIN"/>
    <property type="match status" value="1"/>
</dbReference>
<evidence type="ECO:0000256" key="4">
    <source>
        <dbReference type="ARBA" id="ARBA00022729"/>
    </source>
</evidence>
<dbReference type="InterPro" id="IPR006060">
    <property type="entry name" value="Maltose/Cyclodextrin-bd"/>
</dbReference>
<dbReference type="OrthoDB" id="9766758at2"/>
<proteinExistence type="inferred from homology"/>
<dbReference type="Pfam" id="PF13416">
    <property type="entry name" value="SBP_bac_8"/>
    <property type="match status" value="1"/>
</dbReference>
<keyword evidence="4 5" id="KW-0732">Signal</keyword>
<dbReference type="CDD" id="cd13586">
    <property type="entry name" value="PBP2_Maltose_binding_like"/>
    <property type="match status" value="1"/>
</dbReference>
<feature type="chain" id="PRO_5039165788" evidence="5">
    <location>
        <begin position="20"/>
        <end position="419"/>
    </location>
</feature>
<dbReference type="Proteomes" id="UP000199086">
    <property type="component" value="Unassembled WGS sequence"/>
</dbReference>
<evidence type="ECO:0000256" key="3">
    <source>
        <dbReference type="ARBA" id="ARBA00022597"/>
    </source>
</evidence>
<evidence type="ECO:0000256" key="1">
    <source>
        <dbReference type="ARBA" id="ARBA00008520"/>
    </source>
</evidence>
<dbReference type="PRINTS" id="PR00181">
    <property type="entry name" value="MALTOSEBP"/>
</dbReference>
<reference evidence="6 7" key="1">
    <citation type="submission" date="2016-06" db="EMBL/GenBank/DDBJ databases">
        <authorList>
            <person name="Olsen C.W."/>
            <person name="Carey S."/>
            <person name="Hinshaw L."/>
            <person name="Karasin A.I."/>
        </authorList>
    </citation>
    <scope>NUCLEOTIDE SEQUENCE [LARGE SCALE GENOMIC DNA]</scope>
    <source>
        <strain evidence="6 7">LZ-22</strain>
    </source>
</reference>